<feature type="compositionally biased region" description="Low complexity" evidence="1">
    <location>
        <begin position="83"/>
        <end position="116"/>
    </location>
</feature>
<evidence type="ECO:0000259" key="2">
    <source>
        <dbReference type="Pfam" id="PF01551"/>
    </source>
</evidence>
<sequence>MKEKVNQLFRDKLVLVMLVLGLLTIVAAAGAVRIRQGSEKIEESPYLEIQDPEHVIAEGGTEEEPVAGSSNAQEEIQSEPVREAGANEATAAAGQITEPETAAAAAGQEAAQAEEAGIGAEESLVLDFTETEKLAWPVTGNVILGYSMETTTYFPTLEQYKCSPANIIQSDVSTPVSAPADARVLEIGSNEEIGNYIRLDLGNDYTAVCGQLKEIPVVENEYLHKGDVIGYIAEPTKYYTIEGNNLYFELLHGDTPVDALDYLE</sequence>
<accession>A0A9D1D660</accession>
<protein>
    <submittedName>
        <fullName evidence="3">M23 family metallopeptidase</fullName>
    </submittedName>
</protein>
<dbReference type="EMBL" id="DVGC01000062">
    <property type="protein sequence ID" value="HIR06452.1"/>
    <property type="molecule type" value="Genomic_DNA"/>
</dbReference>
<dbReference type="CDD" id="cd12797">
    <property type="entry name" value="M23_peptidase"/>
    <property type="match status" value="1"/>
</dbReference>
<dbReference type="InterPro" id="IPR050570">
    <property type="entry name" value="Cell_wall_metabolism_enzyme"/>
</dbReference>
<gene>
    <name evidence="3" type="ORF">IAB28_10900</name>
</gene>
<dbReference type="AlphaFoldDB" id="A0A9D1D660"/>
<evidence type="ECO:0000313" key="4">
    <source>
        <dbReference type="Proteomes" id="UP000824250"/>
    </source>
</evidence>
<dbReference type="Proteomes" id="UP000824250">
    <property type="component" value="Unassembled WGS sequence"/>
</dbReference>
<dbReference type="Gene3D" id="2.70.70.10">
    <property type="entry name" value="Glucose Permease (Domain IIA)"/>
    <property type="match status" value="1"/>
</dbReference>
<dbReference type="SUPFAM" id="SSF51261">
    <property type="entry name" value="Duplicated hybrid motif"/>
    <property type="match status" value="1"/>
</dbReference>
<reference evidence="3" key="1">
    <citation type="submission" date="2020-10" db="EMBL/GenBank/DDBJ databases">
        <authorList>
            <person name="Gilroy R."/>
        </authorList>
    </citation>
    <scope>NUCLEOTIDE SEQUENCE</scope>
    <source>
        <strain evidence="3">CHK180-2868</strain>
    </source>
</reference>
<organism evidence="3 4">
    <name type="scientific">Candidatus Copromonas faecavium</name>
    <name type="common">nom. illeg.</name>
    <dbReference type="NCBI Taxonomy" id="2840740"/>
    <lineage>
        <taxon>Bacteria</taxon>
        <taxon>Bacillati</taxon>
        <taxon>Bacillota</taxon>
        <taxon>Clostridia</taxon>
        <taxon>Lachnospirales</taxon>
        <taxon>Lachnospiraceae</taxon>
        <taxon>Candidatus Copromonas (nom. illeg.)</taxon>
    </lineage>
</organism>
<evidence type="ECO:0000256" key="1">
    <source>
        <dbReference type="SAM" id="MobiDB-lite"/>
    </source>
</evidence>
<dbReference type="InterPro" id="IPR011055">
    <property type="entry name" value="Dup_hybrid_motif"/>
</dbReference>
<proteinExistence type="predicted"/>
<comment type="caution">
    <text evidence="3">The sequence shown here is derived from an EMBL/GenBank/DDBJ whole genome shotgun (WGS) entry which is preliminary data.</text>
</comment>
<dbReference type="GO" id="GO:0004222">
    <property type="term" value="F:metalloendopeptidase activity"/>
    <property type="evidence" value="ECO:0007669"/>
    <property type="project" value="TreeGrafter"/>
</dbReference>
<reference evidence="3" key="2">
    <citation type="journal article" date="2021" name="PeerJ">
        <title>Extensive microbial diversity within the chicken gut microbiome revealed by metagenomics and culture.</title>
        <authorList>
            <person name="Gilroy R."/>
            <person name="Ravi A."/>
            <person name="Getino M."/>
            <person name="Pursley I."/>
            <person name="Horton D.L."/>
            <person name="Alikhan N.F."/>
            <person name="Baker D."/>
            <person name="Gharbi K."/>
            <person name="Hall N."/>
            <person name="Watson M."/>
            <person name="Adriaenssens E.M."/>
            <person name="Foster-Nyarko E."/>
            <person name="Jarju S."/>
            <person name="Secka A."/>
            <person name="Antonio M."/>
            <person name="Oren A."/>
            <person name="Chaudhuri R.R."/>
            <person name="La Ragione R."/>
            <person name="Hildebrand F."/>
            <person name="Pallen M.J."/>
        </authorList>
    </citation>
    <scope>NUCLEOTIDE SEQUENCE</scope>
    <source>
        <strain evidence="3">CHK180-2868</strain>
    </source>
</reference>
<evidence type="ECO:0000313" key="3">
    <source>
        <dbReference type="EMBL" id="HIR06452.1"/>
    </source>
</evidence>
<dbReference type="PANTHER" id="PTHR21666:SF270">
    <property type="entry name" value="MUREIN HYDROLASE ACTIVATOR ENVC"/>
    <property type="match status" value="1"/>
</dbReference>
<dbReference type="Pfam" id="PF01551">
    <property type="entry name" value="Peptidase_M23"/>
    <property type="match status" value="1"/>
</dbReference>
<dbReference type="PANTHER" id="PTHR21666">
    <property type="entry name" value="PEPTIDASE-RELATED"/>
    <property type="match status" value="1"/>
</dbReference>
<name>A0A9D1D660_9FIRM</name>
<feature type="domain" description="M23ase beta-sheet core" evidence="2">
    <location>
        <begin position="169"/>
        <end position="258"/>
    </location>
</feature>
<feature type="region of interest" description="Disordered" evidence="1">
    <location>
        <begin position="60"/>
        <end position="116"/>
    </location>
</feature>
<dbReference type="InterPro" id="IPR016047">
    <property type="entry name" value="M23ase_b-sheet_dom"/>
</dbReference>